<dbReference type="Proteomes" id="UP000316238">
    <property type="component" value="Unassembled WGS sequence"/>
</dbReference>
<sequence length="56" mass="6524">MKKVIMALTWGAVFAAALTGTGCVRHWDDDHGERHERYEHHDDDRRGGHERSEHRS</sequence>
<evidence type="ECO:0000313" key="3">
    <source>
        <dbReference type="Proteomes" id="UP000316238"/>
    </source>
</evidence>
<dbReference type="EMBL" id="NQJD01000002">
    <property type="protein sequence ID" value="TAA75941.1"/>
    <property type="molecule type" value="Genomic_DNA"/>
</dbReference>
<keyword evidence="3" id="KW-1185">Reference proteome</keyword>
<comment type="caution">
    <text evidence="2">The sequence shown here is derived from an EMBL/GenBank/DDBJ whole genome shotgun (WGS) entry which is preliminary data.</text>
</comment>
<proteinExistence type="predicted"/>
<feature type="region of interest" description="Disordered" evidence="1">
    <location>
        <begin position="34"/>
        <end position="56"/>
    </location>
</feature>
<protein>
    <recommendedName>
        <fullName evidence="4">Lipoprotein</fullName>
    </recommendedName>
</protein>
<evidence type="ECO:0008006" key="4">
    <source>
        <dbReference type="Google" id="ProtNLM"/>
    </source>
</evidence>
<evidence type="ECO:0000256" key="1">
    <source>
        <dbReference type="SAM" id="MobiDB-lite"/>
    </source>
</evidence>
<reference evidence="2" key="1">
    <citation type="submission" date="2017-07" db="EMBL/GenBank/DDBJ databases">
        <title>The cable genome - Insights into the physiology and evolution of filamentous bacteria capable of sulfide oxidation via long distance electron transfer.</title>
        <authorList>
            <person name="Thorup C."/>
            <person name="Bjerg J.T."/>
            <person name="Schreiber L."/>
            <person name="Nielsen L.P."/>
            <person name="Kjeldsen K.U."/>
            <person name="Boesen T."/>
            <person name="Boggild A."/>
            <person name="Meysman F."/>
            <person name="Geelhoed J."/>
            <person name="Schramm A."/>
        </authorList>
    </citation>
    <scope>NUCLEOTIDE SEQUENCE [LARGE SCALE GENOMIC DNA]</scope>
    <source>
        <strain evidence="2">GS</strain>
    </source>
</reference>
<accession>A0A521G4Y1</accession>
<evidence type="ECO:0000313" key="2">
    <source>
        <dbReference type="EMBL" id="TAA75941.1"/>
    </source>
</evidence>
<gene>
    <name evidence="2" type="ORF">CDV28_10263</name>
</gene>
<organism evidence="2 3">
    <name type="scientific">Candidatus Electronema aureum</name>
    <dbReference type="NCBI Taxonomy" id="2005002"/>
    <lineage>
        <taxon>Bacteria</taxon>
        <taxon>Pseudomonadati</taxon>
        <taxon>Thermodesulfobacteriota</taxon>
        <taxon>Desulfobulbia</taxon>
        <taxon>Desulfobulbales</taxon>
        <taxon>Desulfobulbaceae</taxon>
        <taxon>Candidatus Electronema</taxon>
    </lineage>
</organism>
<name>A0A521G4Y1_9BACT</name>
<dbReference type="AlphaFoldDB" id="A0A521G4Y1"/>
<dbReference type="PROSITE" id="PS51257">
    <property type="entry name" value="PROKAR_LIPOPROTEIN"/>
    <property type="match status" value="1"/>
</dbReference>